<dbReference type="Proteomes" id="UP000315400">
    <property type="component" value="Unassembled WGS sequence"/>
</dbReference>
<dbReference type="AlphaFoldDB" id="A0A540VRD9"/>
<evidence type="ECO:0000313" key="1">
    <source>
        <dbReference type="EMBL" id="TQE99331.1"/>
    </source>
</evidence>
<sequence length="163" mass="18422">MIGFIPWVNDNNPQTGSGWQKGWWDYIEDIQRLVAKFYARGRHFDANDPVVVGTYTIRTPPPEAELVLPAVRLRVGETVFIVKWQLTATGDEEWTASVQRPVAFTGDLYGLFDPSRDLRAVGVSGFGTEFTFGPFAERSDQFTCVVDDVWDVATLVRMMRSDP</sequence>
<reference evidence="1 2" key="1">
    <citation type="submission" date="2019-06" db="EMBL/GenBank/DDBJ databases">
        <title>Metagenome assembled Genome of Spiribacter salinus SL48-SHIP from the microbial mat of Salt Lake 48 (Novosibirsk region, Russia).</title>
        <authorList>
            <person name="Shipova A."/>
            <person name="Rozanov A.S."/>
            <person name="Bryanskaya A.V."/>
            <person name="Peltek S.E."/>
        </authorList>
    </citation>
    <scope>NUCLEOTIDE SEQUENCE [LARGE SCALE GENOMIC DNA]</scope>
    <source>
        <strain evidence="1">SL48-SHIP-2</strain>
    </source>
</reference>
<comment type="caution">
    <text evidence="1">The sequence shown here is derived from an EMBL/GenBank/DDBJ whole genome shotgun (WGS) entry which is preliminary data.</text>
</comment>
<name>A0A540VRD9_9GAMM</name>
<accession>A0A540VRD9</accession>
<gene>
    <name evidence="1" type="ORF">FKY71_09220</name>
</gene>
<evidence type="ECO:0000313" key="2">
    <source>
        <dbReference type="Proteomes" id="UP000315400"/>
    </source>
</evidence>
<proteinExistence type="predicted"/>
<dbReference type="EMBL" id="VIFK01000071">
    <property type="protein sequence ID" value="TQE99331.1"/>
    <property type="molecule type" value="Genomic_DNA"/>
</dbReference>
<organism evidence="1 2">
    <name type="scientific">Spiribacter salinus</name>
    <dbReference type="NCBI Taxonomy" id="1335746"/>
    <lineage>
        <taxon>Bacteria</taxon>
        <taxon>Pseudomonadati</taxon>
        <taxon>Pseudomonadota</taxon>
        <taxon>Gammaproteobacteria</taxon>
        <taxon>Chromatiales</taxon>
        <taxon>Ectothiorhodospiraceae</taxon>
        <taxon>Spiribacter</taxon>
    </lineage>
</organism>
<protein>
    <submittedName>
        <fullName evidence="1">Uncharacterized protein</fullName>
    </submittedName>
</protein>